<gene>
    <name evidence="2" type="ORF">ABT384_38250</name>
</gene>
<proteinExistence type="predicted"/>
<dbReference type="Proteomes" id="UP001486207">
    <property type="component" value="Unassembled WGS sequence"/>
</dbReference>
<evidence type="ECO:0000256" key="1">
    <source>
        <dbReference type="SAM" id="MobiDB-lite"/>
    </source>
</evidence>
<dbReference type="EMBL" id="JBEPFB010000024">
    <property type="protein sequence ID" value="MER7378468.1"/>
    <property type="molecule type" value="Genomic_DNA"/>
</dbReference>
<feature type="compositionally biased region" description="Basic residues" evidence="1">
    <location>
        <begin position="65"/>
        <end position="74"/>
    </location>
</feature>
<name>A0ABV1Y412_9ACTN</name>
<comment type="caution">
    <text evidence="2">The sequence shown here is derived from an EMBL/GenBank/DDBJ whole genome shotgun (WGS) entry which is preliminary data.</text>
</comment>
<feature type="region of interest" description="Disordered" evidence="1">
    <location>
        <begin position="58"/>
        <end position="89"/>
    </location>
</feature>
<accession>A0ABV1Y412</accession>
<reference evidence="2 3" key="1">
    <citation type="submission" date="2024-06" db="EMBL/GenBank/DDBJ databases">
        <title>The Natural Products Discovery Center: Release of the First 8490 Sequenced Strains for Exploring Actinobacteria Biosynthetic Diversity.</title>
        <authorList>
            <person name="Kalkreuter E."/>
            <person name="Kautsar S.A."/>
            <person name="Yang D."/>
            <person name="Bader C.D."/>
            <person name="Teijaro C.N."/>
            <person name="Fluegel L."/>
            <person name="Davis C.M."/>
            <person name="Simpson J.R."/>
            <person name="Lauterbach L."/>
            <person name="Steele A.D."/>
            <person name="Gui C."/>
            <person name="Meng S."/>
            <person name="Li G."/>
            <person name="Viehrig K."/>
            <person name="Ye F."/>
            <person name="Su P."/>
            <person name="Kiefer A.F."/>
            <person name="Nichols A."/>
            <person name="Cepeda A.J."/>
            <person name="Yan W."/>
            <person name="Fan B."/>
            <person name="Jiang Y."/>
            <person name="Adhikari A."/>
            <person name="Zheng C.-J."/>
            <person name="Schuster L."/>
            <person name="Cowan T.M."/>
            <person name="Smanski M.J."/>
            <person name="Chevrette M.G."/>
            <person name="De Carvalho L.P.S."/>
            <person name="Shen B."/>
        </authorList>
    </citation>
    <scope>NUCLEOTIDE SEQUENCE [LARGE SCALE GENOMIC DNA]</scope>
    <source>
        <strain evidence="2 3">NPDC000155</strain>
    </source>
</reference>
<protein>
    <submittedName>
        <fullName evidence="2">Uncharacterized protein</fullName>
    </submittedName>
</protein>
<organism evidence="2 3">
    <name type="scientific">Streptomyces lanatus</name>
    <dbReference type="NCBI Taxonomy" id="66900"/>
    <lineage>
        <taxon>Bacteria</taxon>
        <taxon>Bacillati</taxon>
        <taxon>Actinomycetota</taxon>
        <taxon>Actinomycetes</taxon>
        <taxon>Kitasatosporales</taxon>
        <taxon>Streptomycetaceae</taxon>
        <taxon>Streptomyces</taxon>
    </lineage>
</organism>
<keyword evidence="3" id="KW-1185">Reference proteome</keyword>
<evidence type="ECO:0000313" key="3">
    <source>
        <dbReference type="Proteomes" id="UP001486207"/>
    </source>
</evidence>
<sequence length="89" mass="9882">MTQPPPLESVAVEPEKLRGTMAEGFARVDGSLALLIPRGDQTDRRLADHELRLDIPRTRPMAPSLRRRAGRRSRPPPVHLAVLRPGAYA</sequence>
<evidence type="ECO:0000313" key="2">
    <source>
        <dbReference type="EMBL" id="MER7378468.1"/>
    </source>
</evidence>